<reference evidence="8 9" key="1">
    <citation type="journal article" date="2019" name="Emerg. Microbes Infect.">
        <title>Comprehensive subspecies identification of 175 nontuberculous mycobacteria species based on 7547 genomic profiles.</title>
        <authorList>
            <person name="Matsumoto Y."/>
            <person name="Kinjo T."/>
            <person name="Motooka D."/>
            <person name="Nabeya D."/>
            <person name="Jung N."/>
            <person name="Uechi K."/>
            <person name="Horii T."/>
            <person name="Iida T."/>
            <person name="Fujita J."/>
            <person name="Nakamura S."/>
        </authorList>
    </citation>
    <scope>NUCLEOTIDE SEQUENCE [LARGE SCALE GENOMIC DNA]</scope>
    <source>
        <strain evidence="8 9">JCM 15296</strain>
    </source>
</reference>
<dbReference type="InterPro" id="IPR011701">
    <property type="entry name" value="MFS"/>
</dbReference>
<gene>
    <name evidence="8" type="ORF">MAUB_58960</name>
</gene>
<accession>A0ABN5Z1F1</accession>
<evidence type="ECO:0000256" key="2">
    <source>
        <dbReference type="ARBA" id="ARBA00022475"/>
    </source>
</evidence>
<dbReference type="InterPro" id="IPR036259">
    <property type="entry name" value="MFS_trans_sf"/>
</dbReference>
<dbReference type="PROSITE" id="PS50850">
    <property type="entry name" value="MFS"/>
    <property type="match status" value="1"/>
</dbReference>
<comment type="subcellular location">
    <subcellularLocation>
        <location evidence="1">Cell membrane</location>
        <topology evidence="1">Multi-pass membrane protein</topology>
    </subcellularLocation>
</comment>
<protein>
    <recommendedName>
        <fullName evidence="7">Major facilitator superfamily (MFS) profile domain-containing protein</fullName>
    </recommendedName>
</protein>
<evidence type="ECO:0000256" key="1">
    <source>
        <dbReference type="ARBA" id="ARBA00004651"/>
    </source>
</evidence>
<dbReference type="InterPro" id="IPR050189">
    <property type="entry name" value="MFS_Efflux_Transporters"/>
</dbReference>
<evidence type="ECO:0000313" key="8">
    <source>
        <dbReference type="EMBL" id="BBX88023.1"/>
    </source>
</evidence>
<feature type="transmembrane region" description="Helical" evidence="6">
    <location>
        <begin position="124"/>
        <end position="145"/>
    </location>
</feature>
<evidence type="ECO:0000256" key="5">
    <source>
        <dbReference type="ARBA" id="ARBA00023136"/>
    </source>
</evidence>
<sequence>MAPRMFIAFRLLTALGASGVVPISLALIGDVFPYERRGHALGWLFGAMAGGMAFGSSAGALLEPLIGWQGLFLGVAGLAAIVLVALTLRRSQLQGGSALQRRSVGQIARGYFTLLRQQRARRTYGYVLINAVIHSGIYTWLGVYFSQRFGLTLVGIGLALLLYGVPGFLFGPAIGRLADRYGRTRLIPLGLAVASTAALLLALPVPLILAALAVGMLSLGYDLTQPLLAGIVTQLSAQRGQAMGLNVCTLFIGFGAGSLLFQALLTTGFTAALATFSTGAALAAVIGLYFFASERPHPMPSVKDPR</sequence>
<evidence type="ECO:0000256" key="3">
    <source>
        <dbReference type="ARBA" id="ARBA00022692"/>
    </source>
</evidence>
<name>A0ABN5Z1F1_9MYCO</name>
<proteinExistence type="predicted"/>
<keyword evidence="4 6" id="KW-1133">Transmembrane helix</keyword>
<dbReference type="EMBL" id="AP022577">
    <property type="protein sequence ID" value="BBX88023.1"/>
    <property type="molecule type" value="Genomic_DNA"/>
</dbReference>
<feature type="transmembrane region" description="Helical" evidence="6">
    <location>
        <begin position="271"/>
        <end position="291"/>
    </location>
</feature>
<dbReference type="PANTHER" id="PTHR43124">
    <property type="entry name" value="PURINE EFFLUX PUMP PBUE"/>
    <property type="match status" value="1"/>
</dbReference>
<dbReference type="Gene3D" id="1.20.1250.20">
    <property type="entry name" value="MFS general substrate transporter like domains"/>
    <property type="match status" value="2"/>
</dbReference>
<feature type="transmembrane region" description="Helical" evidence="6">
    <location>
        <begin position="6"/>
        <end position="28"/>
    </location>
</feature>
<keyword evidence="5 6" id="KW-0472">Membrane</keyword>
<evidence type="ECO:0000256" key="6">
    <source>
        <dbReference type="SAM" id="Phobius"/>
    </source>
</evidence>
<evidence type="ECO:0000259" key="7">
    <source>
        <dbReference type="PROSITE" id="PS50850"/>
    </source>
</evidence>
<evidence type="ECO:0000313" key="9">
    <source>
        <dbReference type="Proteomes" id="UP000465609"/>
    </source>
</evidence>
<dbReference type="PANTHER" id="PTHR43124:SF3">
    <property type="entry name" value="CHLORAMPHENICOL EFFLUX PUMP RV0191"/>
    <property type="match status" value="1"/>
</dbReference>
<dbReference type="SUPFAM" id="SSF103473">
    <property type="entry name" value="MFS general substrate transporter"/>
    <property type="match status" value="1"/>
</dbReference>
<feature type="transmembrane region" description="Helical" evidence="6">
    <location>
        <begin position="186"/>
        <end position="203"/>
    </location>
</feature>
<evidence type="ECO:0000256" key="4">
    <source>
        <dbReference type="ARBA" id="ARBA00022989"/>
    </source>
</evidence>
<feature type="domain" description="Major facilitator superfamily (MFS) profile" evidence="7">
    <location>
        <begin position="1"/>
        <end position="295"/>
    </location>
</feature>
<feature type="transmembrane region" description="Helical" evidence="6">
    <location>
        <begin position="151"/>
        <end position="174"/>
    </location>
</feature>
<feature type="transmembrane region" description="Helical" evidence="6">
    <location>
        <begin position="244"/>
        <end position="265"/>
    </location>
</feature>
<feature type="transmembrane region" description="Helical" evidence="6">
    <location>
        <begin position="40"/>
        <end position="62"/>
    </location>
</feature>
<dbReference type="Proteomes" id="UP000465609">
    <property type="component" value="Chromosome"/>
</dbReference>
<feature type="transmembrane region" description="Helical" evidence="6">
    <location>
        <begin position="68"/>
        <end position="88"/>
    </location>
</feature>
<organism evidence="8 9">
    <name type="scientific">Mycolicibacterium aubagnense</name>
    <dbReference type="NCBI Taxonomy" id="319707"/>
    <lineage>
        <taxon>Bacteria</taxon>
        <taxon>Bacillati</taxon>
        <taxon>Actinomycetota</taxon>
        <taxon>Actinomycetes</taxon>
        <taxon>Mycobacteriales</taxon>
        <taxon>Mycobacteriaceae</taxon>
        <taxon>Mycolicibacterium</taxon>
    </lineage>
</organism>
<keyword evidence="3 6" id="KW-0812">Transmembrane</keyword>
<keyword evidence="9" id="KW-1185">Reference proteome</keyword>
<dbReference type="Pfam" id="PF07690">
    <property type="entry name" value="MFS_1"/>
    <property type="match status" value="1"/>
</dbReference>
<keyword evidence="2" id="KW-1003">Cell membrane</keyword>
<dbReference type="InterPro" id="IPR020846">
    <property type="entry name" value="MFS_dom"/>
</dbReference>